<name>A0A2T3NN42_9GAMM</name>
<evidence type="ECO:0000256" key="5">
    <source>
        <dbReference type="ARBA" id="ARBA00022692"/>
    </source>
</evidence>
<dbReference type="GO" id="GO:0005886">
    <property type="term" value="C:plasma membrane"/>
    <property type="evidence" value="ECO:0007669"/>
    <property type="project" value="UniProtKB-SubCell"/>
</dbReference>
<keyword evidence="6 8" id="KW-1133">Transmembrane helix</keyword>
<evidence type="ECO:0000256" key="1">
    <source>
        <dbReference type="ARBA" id="ARBA00004651"/>
    </source>
</evidence>
<gene>
    <name evidence="9" type="ORF">C9I98_20540</name>
</gene>
<feature type="transmembrane region" description="Helical" evidence="8">
    <location>
        <begin position="407"/>
        <end position="430"/>
    </location>
</feature>
<dbReference type="Pfam" id="PF02028">
    <property type="entry name" value="BCCT"/>
    <property type="match status" value="1"/>
</dbReference>
<dbReference type="RefSeq" id="WP_051901824.1">
    <property type="nucleotide sequence ID" value="NZ_JGVO01000041.1"/>
</dbReference>
<dbReference type="Proteomes" id="UP000241771">
    <property type="component" value="Unassembled WGS sequence"/>
</dbReference>
<protein>
    <submittedName>
        <fullName evidence="9">BCCT transporter</fullName>
    </submittedName>
</protein>
<keyword evidence="5 8" id="KW-0812">Transmembrane</keyword>
<dbReference type="OrthoDB" id="9775735at2"/>
<feature type="transmembrane region" description="Helical" evidence="8">
    <location>
        <begin position="477"/>
        <end position="500"/>
    </location>
</feature>
<keyword evidence="4" id="KW-1003">Cell membrane</keyword>
<dbReference type="EMBL" id="PYMA01000016">
    <property type="protein sequence ID" value="PSW16934.1"/>
    <property type="molecule type" value="Genomic_DNA"/>
</dbReference>
<evidence type="ECO:0000256" key="6">
    <source>
        <dbReference type="ARBA" id="ARBA00022989"/>
    </source>
</evidence>
<feature type="transmembrane region" description="Helical" evidence="8">
    <location>
        <begin position="89"/>
        <end position="110"/>
    </location>
</feature>
<evidence type="ECO:0000256" key="3">
    <source>
        <dbReference type="ARBA" id="ARBA00022448"/>
    </source>
</evidence>
<comment type="similarity">
    <text evidence="2">Belongs to the BCCT transporter (TC 2.A.15) family.</text>
</comment>
<evidence type="ECO:0000256" key="7">
    <source>
        <dbReference type="ARBA" id="ARBA00023136"/>
    </source>
</evidence>
<proteinExistence type="inferred from homology"/>
<feature type="transmembrane region" description="Helical" evidence="8">
    <location>
        <begin position="265"/>
        <end position="286"/>
    </location>
</feature>
<keyword evidence="3" id="KW-0813">Transport</keyword>
<evidence type="ECO:0000313" key="10">
    <source>
        <dbReference type="Proteomes" id="UP000241771"/>
    </source>
</evidence>
<comment type="caution">
    <text evidence="9">The sequence shown here is derived from an EMBL/GenBank/DDBJ whole genome shotgun (WGS) entry which is preliminary data.</text>
</comment>
<feature type="transmembrane region" description="Helical" evidence="8">
    <location>
        <begin position="319"/>
        <end position="340"/>
    </location>
</feature>
<evidence type="ECO:0000256" key="8">
    <source>
        <dbReference type="SAM" id="Phobius"/>
    </source>
</evidence>
<feature type="transmembrane region" description="Helical" evidence="8">
    <location>
        <begin position="347"/>
        <end position="366"/>
    </location>
</feature>
<keyword evidence="7 8" id="KW-0472">Membrane</keyword>
<accession>A0A2T3NN42</accession>
<feature type="transmembrane region" description="Helical" evidence="8">
    <location>
        <begin position="146"/>
        <end position="166"/>
    </location>
</feature>
<comment type="subcellular location">
    <subcellularLocation>
        <location evidence="1">Cell membrane</location>
        <topology evidence="1">Multi-pass membrane protein</topology>
    </subcellularLocation>
</comment>
<dbReference type="PANTHER" id="PTHR30047">
    <property type="entry name" value="HIGH-AFFINITY CHOLINE TRANSPORT PROTEIN-RELATED"/>
    <property type="match status" value="1"/>
</dbReference>
<reference evidence="9 10" key="1">
    <citation type="submission" date="2018-01" db="EMBL/GenBank/DDBJ databases">
        <title>Whole genome sequencing of Histamine producing bacteria.</title>
        <authorList>
            <person name="Butler K."/>
        </authorList>
    </citation>
    <scope>NUCLEOTIDE SEQUENCE [LARGE SCALE GENOMIC DNA]</scope>
    <source>
        <strain evidence="9 10">DSM 100436</strain>
    </source>
</reference>
<feature type="transmembrane region" description="Helical" evidence="8">
    <location>
        <begin position="198"/>
        <end position="224"/>
    </location>
</feature>
<dbReference type="GO" id="GO:0022857">
    <property type="term" value="F:transmembrane transporter activity"/>
    <property type="evidence" value="ECO:0007669"/>
    <property type="project" value="InterPro"/>
</dbReference>
<organism evidence="9 10">
    <name type="scientific">Photobacterium sanctipauli</name>
    <dbReference type="NCBI Taxonomy" id="1342794"/>
    <lineage>
        <taxon>Bacteria</taxon>
        <taxon>Pseudomonadati</taxon>
        <taxon>Pseudomonadota</taxon>
        <taxon>Gammaproteobacteria</taxon>
        <taxon>Vibrionales</taxon>
        <taxon>Vibrionaceae</taxon>
        <taxon>Photobacterium</taxon>
    </lineage>
</organism>
<feature type="transmembrane region" description="Helical" evidence="8">
    <location>
        <begin position="12"/>
        <end position="29"/>
    </location>
</feature>
<dbReference type="AlphaFoldDB" id="A0A2T3NN42"/>
<evidence type="ECO:0000313" key="9">
    <source>
        <dbReference type="EMBL" id="PSW16934.1"/>
    </source>
</evidence>
<sequence>MKMLNNSLRPIVFWPSFLVASGIVVVNLIDEASFAAGATAINNVIMANFAWAFSLLTFIITLIAGYLFFSKVGDVKIGGKDATPMLTKWKWFTITLSTTLSAGVLFWSTAEPLYYLHQPPESLGLTPGSFQAALFSLSTVLMHWTYAPYAIYAVPSVCFALVFFNLKKPYSLASTIEPALGHRKIGDKGAQILDSACLFTLIFGMAATMGTSILILMGGLNYFFDIPTNGFTMGITVIVITASFVGSAVTGLHKGITILAKWNSIGLFAIATLMLFAGPTLFQFAFGVEAFGQFLTNFINKLTFTGAASGDQWPKWWSLYYWAIWMAWAPLSALFLGYIARGYTVKQLIIMTMLLPASFTVLWMWIFGGTAIKWDMDSNNALYDVLQNQGVENVLYSVFDKLPATSLLAGVMLLVAFLSFVTSAHSNALVMSQICTRGLSADNLKANKPLIVMWGSFVAFISWAMISFAGIDGIKMVSNLGGVFAILVLVLMSASAVSLANDPRILKDRIIRDYEKEAAALHTQTSK</sequence>
<evidence type="ECO:0000256" key="2">
    <source>
        <dbReference type="ARBA" id="ARBA00005658"/>
    </source>
</evidence>
<dbReference type="InterPro" id="IPR000060">
    <property type="entry name" value="BCCT_transptr"/>
</dbReference>
<feature type="transmembrane region" description="Helical" evidence="8">
    <location>
        <begin position="230"/>
        <end position="253"/>
    </location>
</feature>
<feature type="transmembrane region" description="Helical" evidence="8">
    <location>
        <begin position="49"/>
        <end position="69"/>
    </location>
</feature>
<keyword evidence="10" id="KW-1185">Reference proteome</keyword>
<dbReference type="PANTHER" id="PTHR30047:SF7">
    <property type="entry name" value="HIGH-AFFINITY CHOLINE TRANSPORT PROTEIN"/>
    <property type="match status" value="1"/>
</dbReference>
<evidence type="ECO:0000256" key="4">
    <source>
        <dbReference type="ARBA" id="ARBA00022475"/>
    </source>
</evidence>
<feature type="transmembrane region" description="Helical" evidence="8">
    <location>
        <begin position="451"/>
        <end position="471"/>
    </location>
</feature>